<protein>
    <submittedName>
        <fullName evidence="2">Uncharacterized protein</fullName>
    </submittedName>
</protein>
<reference evidence="2" key="1">
    <citation type="submission" date="2025-02" db="EMBL/GenBank/DDBJ databases">
        <authorList>
            <consortium name="NCBI Genome Project"/>
        </authorList>
    </citation>
    <scope>NUCLEOTIDE SEQUENCE</scope>
</reference>
<gene>
    <name evidence="2" type="ORF">An18g05250</name>
</gene>
<reference evidence="2" key="2">
    <citation type="submission" date="2025-08" db="UniProtKB">
        <authorList>
            <consortium name="RefSeq"/>
        </authorList>
    </citation>
    <scope>IDENTIFICATION</scope>
</reference>
<dbReference type="RefSeq" id="XP_059606595.1">
    <property type="nucleotide sequence ID" value="XM_059745819.1"/>
</dbReference>
<evidence type="ECO:0000313" key="2">
    <source>
        <dbReference type="RefSeq" id="XP_059606595.1"/>
    </source>
</evidence>
<dbReference type="GeneID" id="84593733"/>
<dbReference type="VEuPathDB" id="FungiDB:An18g05250"/>
<name>A0AAJ8BZ50_ASPNG</name>
<accession>A0AAJ8BZ50</accession>
<evidence type="ECO:0000256" key="1">
    <source>
        <dbReference type="SAM" id="MobiDB-lite"/>
    </source>
</evidence>
<sequence length="224" mass="24115">MLTCLNTRTIAQFGKPVSTDDTYLEDTSTGPLEPPTRLYGVNALLPCLTTEVGLGCHTGTLYILTPLEDVTPYIMDYTFQLHTARSATPMGEDNGCDIVSSPRSRRCHHTTLSFLWLSDLIPGQAIFSKRLSGELLRPEIGQPIVTTRSVLLFTQSPAKNGILLINCYMSGARLVNPTFSSANPPRPNAFITGFGSANTTRGPHDKHPSVSGIGLIPAAPSTPS</sequence>
<organism evidence="2">
    <name type="scientific">Aspergillus niger</name>
    <dbReference type="NCBI Taxonomy" id="5061"/>
    <lineage>
        <taxon>Eukaryota</taxon>
        <taxon>Fungi</taxon>
        <taxon>Dikarya</taxon>
        <taxon>Ascomycota</taxon>
        <taxon>Pezizomycotina</taxon>
        <taxon>Eurotiomycetes</taxon>
        <taxon>Eurotiomycetidae</taxon>
        <taxon>Eurotiales</taxon>
        <taxon>Aspergillaceae</taxon>
        <taxon>Aspergillus</taxon>
        <taxon>Aspergillus subgen. Circumdati</taxon>
    </lineage>
</organism>
<dbReference type="KEGG" id="ang:An18g05250"/>
<proteinExistence type="predicted"/>
<dbReference type="AlphaFoldDB" id="A0AAJ8BZ50"/>
<feature type="region of interest" description="Disordered" evidence="1">
    <location>
        <begin position="199"/>
        <end position="224"/>
    </location>
</feature>